<dbReference type="Proteomes" id="UP000234562">
    <property type="component" value="Chromosome"/>
</dbReference>
<reference evidence="2" key="1">
    <citation type="submission" date="2016-05" db="EMBL/GenBank/DDBJ databases">
        <title>Genome sequence of Lactobacillus helveticus FAM8105.</title>
        <authorList>
            <person name="Ahrens C."/>
            <person name="Schmid M."/>
        </authorList>
    </citation>
    <scope>NUCLEOTIDE SEQUENCE [LARGE SCALE GENOMIC DNA]</scope>
    <source>
        <strain evidence="2">FAM8105</strain>
    </source>
</reference>
<evidence type="ECO:0000313" key="1">
    <source>
        <dbReference type="EMBL" id="AUI74639.1"/>
    </source>
</evidence>
<evidence type="ECO:0000313" key="2">
    <source>
        <dbReference type="Proteomes" id="UP000234562"/>
    </source>
</evidence>
<proteinExistence type="predicted"/>
<dbReference type="RefSeq" id="WP_233759026.1">
    <property type="nucleotide sequence ID" value="NZ_CP015496.1"/>
</dbReference>
<dbReference type="AlphaFoldDB" id="A0AAU8XV39"/>
<organism evidence="1 2">
    <name type="scientific">Lactobacillus helveticus</name>
    <name type="common">Lactobacillus suntoryeus</name>
    <dbReference type="NCBI Taxonomy" id="1587"/>
    <lineage>
        <taxon>Bacteria</taxon>
        <taxon>Bacillati</taxon>
        <taxon>Bacillota</taxon>
        <taxon>Bacilli</taxon>
        <taxon>Lactobacillales</taxon>
        <taxon>Lactobacillaceae</taxon>
        <taxon>Lactobacillus</taxon>
    </lineage>
</organism>
<sequence length="60" mass="7226">MKMKLMTETEYAPYKGDKFIDLGTIDYLAKKYHKKKETLKYLTYPSAHKRGYKTLLYKIK</sequence>
<protein>
    <submittedName>
        <fullName evidence="1">Uncharacterized protein</fullName>
    </submittedName>
</protein>
<dbReference type="EMBL" id="CP015496">
    <property type="protein sequence ID" value="AUI74639.1"/>
    <property type="molecule type" value="Genomic_DNA"/>
</dbReference>
<accession>A0AAU8XV39</accession>
<gene>
    <name evidence="1" type="ORF">Lh8105_07590</name>
</gene>
<name>A0AAU8XV39_LACHE</name>